<keyword evidence="4" id="KW-1185">Reference proteome</keyword>
<evidence type="ECO:0000313" key="3">
    <source>
        <dbReference type="EMBL" id="KAH6592660.1"/>
    </source>
</evidence>
<evidence type="ECO:0000256" key="1">
    <source>
        <dbReference type="SAM" id="MobiDB-lite"/>
    </source>
</evidence>
<sequence length="242" mass="27902">MRVKVLVVAAMVITSVNASWRRRFGSLFKQGDDSRPKSKAPFGLKMNPFFLQKRPVHGSGPGPSQSSPGHALFPISPQDSLDDSSDESQYSEPTDEKDTICGDIKAKLSGLQDSIDKLDIDFKRCMPEFYKLMTWGLDKEFMYTDSKGIVTMSTDEKIKAKALRVKLMQKWINLNPRSMSELKEIKAKYTGLEEGYRRVWKEFDESKCVTEEFEHWDPKHILDSGYSPRWHYENDLIIFDEQ</sequence>
<protein>
    <submittedName>
        <fullName evidence="3">Uncharacterized protein</fullName>
    </submittedName>
</protein>
<comment type="caution">
    <text evidence="3">The sequence shown here is derived from an EMBL/GenBank/DDBJ whole genome shotgun (WGS) entry which is preliminary data.</text>
</comment>
<name>A0ABQ8F8V4_9FUNG</name>
<keyword evidence="2" id="KW-0732">Signal</keyword>
<evidence type="ECO:0000256" key="2">
    <source>
        <dbReference type="SAM" id="SignalP"/>
    </source>
</evidence>
<feature type="region of interest" description="Disordered" evidence="1">
    <location>
        <begin position="53"/>
        <end position="97"/>
    </location>
</feature>
<gene>
    <name evidence="3" type="ORF">BASA50_007948</name>
</gene>
<dbReference type="Proteomes" id="UP001648503">
    <property type="component" value="Unassembled WGS sequence"/>
</dbReference>
<proteinExistence type="predicted"/>
<accession>A0ABQ8F8V4</accession>
<reference evidence="3 4" key="1">
    <citation type="submission" date="2021-02" db="EMBL/GenBank/DDBJ databases">
        <title>Variation within the Batrachochytrium salamandrivorans European outbreak.</title>
        <authorList>
            <person name="Kelly M."/>
            <person name="Pasmans F."/>
            <person name="Shea T.P."/>
            <person name="Munoz J.F."/>
            <person name="Carranza S."/>
            <person name="Cuomo C.A."/>
            <person name="Martel A."/>
        </authorList>
    </citation>
    <scope>NUCLEOTIDE SEQUENCE [LARGE SCALE GENOMIC DNA]</scope>
    <source>
        <strain evidence="3 4">AMFP18/2</strain>
    </source>
</reference>
<feature type="chain" id="PRO_5045710881" evidence="2">
    <location>
        <begin position="19"/>
        <end position="242"/>
    </location>
</feature>
<dbReference type="EMBL" id="JAFCIX010000376">
    <property type="protein sequence ID" value="KAH6592660.1"/>
    <property type="molecule type" value="Genomic_DNA"/>
</dbReference>
<organism evidence="3 4">
    <name type="scientific">Batrachochytrium salamandrivorans</name>
    <dbReference type="NCBI Taxonomy" id="1357716"/>
    <lineage>
        <taxon>Eukaryota</taxon>
        <taxon>Fungi</taxon>
        <taxon>Fungi incertae sedis</taxon>
        <taxon>Chytridiomycota</taxon>
        <taxon>Chytridiomycota incertae sedis</taxon>
        <taxon>Chytridiomycetes</taxon>
        <taxon>Rhizophydiales</taxon>
        <taxon>Rhizophydiales incertae sedis</taxon>
        <taxon>Batrachochytrium</taxon>
    </lineage>
</organism>
<evidence type="ECO:0000313" key="4">
    <source>
        <dbReference type="Proteomes" id="UP001648503"/>
    </source>
</evidence>
<feature type="signal peptide" evidence="2">
    <location>
        <begin position="1"/>
        <end position="18"/>
    </location>
</feature>